<dbReference type="AlphaFoldDB" id="A0AAD5MWU5"/>
<evidence type="ECO:0000313" key="2">
    <source>
        <dbReference type="EMBL" id="KAJ1352274.1"/>
    </source>
</evidence>
<organism evidence="2 3">
    <name type="scientific">Parelaphostrongylus tenuis</name>
    <name type="common">Meningeal worm</name>
    <dbReference type="NCBI Taxonomy" id="148309"/>
    <lineage>
        <taxon>Eukaryota</taxon>
        <taxon>Metazoa</taxon>
        <taxon>Ecdysozoa</taxon>
        <taxon>Nematoda</taxon>
        <taxon>Chromadorea</taxon>
        <taxon>Rhabditida</taxon>
        <taxon>Rhabditina</taxon>
        <taxon>Rhabditomorpha</taxon>
        <taxon>Strongyloidea</taxon>
        <taxon>Metastrongylidae</taxon>
        <taxon>Parelaphostrongylus</taxon>
    </lineage>
</organism>
<protein>
    <submittedName>
        <fullName evidence="2">Uncharacterized protein</fullName>
    </submittedName>
</protein>
<dbReference type="EMBL" id="JAHQIW010001340">
    <property type="protein sequence ID" value="KAJ1352274.1"/>
    <property type="molecule type" value="Genomic_DNA"/>
</dbReference>
<accession>A0AAD5MWU5</accession>
<comment type="caution">
    <text evidence="2">The sequence shown here is derived from an EMBL/GenBank/DDBJ whole genome shotgun (WGS) entry which is preliminary data.</text>
</comment>
<evidence type="ECO:0000313" key="3">
    <source>
        <dbReference type="Proteomes" id="UP001196413"/>
    </source>
</evidence>
<gene>
    <name evidence="2" type="ORF">KIN20_008572</name>
</gene>
<sequence length="74" mass="8503">MRYSIVLVLVWIISLALTQVVEDDDGQEILNPEVRYLKRSSLSNMLRLGKRAGTLKRRVLCEDCNLGNLMRLGR</sequence>
<keyword evidence="3" id="KW-1185">Reference proteome</keyword>
<feature type="signal peptide" evidence="1">
    <location>
        <begin position="1"/>
        <end position="18"/>
    </location>
</feature>
<feature type="chain" id="PRO_5042199430" evidence="1">
    <location>
        <begin position="19"/>
        <end position="74"/>
    </location>
</feature>
<evidence type="ECO:0000256" key="1">
    <source>
        <dbReference type="SAM" id="SignalP"/>
    </source>
</evidence>
<proteinExistence type="predicted"/>
<reference evidence="2" key="1">
    <citation type="submission" date="2021-06" db="EMBL/GenBank/DDBJ databases">
        <title>Parelaphostrongylus tenuis whole genome reference sequence.</title>
        <authorList>
            <person name="Garwood T.J."/>
            <person name="Larsen P.A."/>
            <person name="Fountain-Jones N.M."/>
            <person name="Garbe J.R."/>
            <person name="Macchietto M.G."/>
            <person name="Kania S.A."/>
            <person name="Gerhold R.W."/>
            <person name="Richards J.E."/>
            <person name="Wolf T.M."/>
        </authorList>
    </citation>
    <scope>NUCLEOTIDE SEQUENCE</scope>
    <source>
        <strain evidence="2">MNPRO001-30</strain>
        <tissue evidence="2">Meninges</tissue>
    </source>
</reference>
<name>A0AAD5MWU5_PARTN</name>
<keyword evidence="1" id="KW-0732">Signal</keyword>
<dbReference type="Proteomes" id="UP001196413">
    <property type="component" value="Unassembled WGS sequence"/>
</dbReference>